<evidence type="ECO:0000256" key="2">
    <source>
        <dbReference type="ARBA" id="ARBA00008711"/>
    </source>
</evidence>
<reference evidence="11 12" key="1">
    <citation type="submission" date="2016-10" db="EMBL/GenBank/DDBJ databases">
        <authorList>
            <person name="Varghese N."/>
            <person name="Submissions S."/>
        </authorList>
    </citation>
    <scope>NUCLEOTIDE SEQUENCE [LARGE SCALE GENOMIC DNA]</scope>
    <source>
        <strain evidence="11 12">DSM 5563</strain>
    </source>
</reference>
<keyword evidence="4 9" id="KW-0489">Methyltransferase</keyword>
<dbReference type="PROSITE" id="PS00374">
    <property type="entry name" value="MGMT"/>
    <property type="match status" value="1"/>
</dbReference>
<evidence type="ECO:0000256" key="3">
    <source>
        <dbReference type="ARBA" id="ARBA00022490"/>
    </source>
</evidence>
<comment type="function">
    <text evidence="9">Involved in the cellular defense against the biological effects of O6-methylguanine (O6-MeG) and O4-methylthymine (O4-MeT) in DNA. Repairs the methylated nucleobase in DNA by stoichiometrically transferring the methyl group to a cysteine residue in the enzyme. This is a suicide reaction: the enzyme is irreversibly inactivated.</text>
</comment>
<evidence type="ECO:0000256" key="7">
    <source>
        <dbReference type="ARBA" id="ARBA00023204"/>
    </source>
</evidence>
<dbReference type="InterPro" id="IPR036217">
    <property type="entry name" value="MethylDNA_cys_MeTrfase_DNAb"/>
</dbReference>
<dbReference type="HAMAP" id="MF_00772">
    <property type="entry name" value="OGT"/>
    <property type="match status" value="1"/>
</dbReference>
<dbReference type="EC" id="2.1.1.63" evidence="9"/>
<comment type="catalytic activity">
    <reaction evidence="1 9">
        <text>a 4-O-methyl-thymidine in DNA + L-cysteinyl-[protein] = a thymidine in DNA + S-methyl-L-cysteinyl-[protein]</text>
        <dbReference type="Rhea" id="RHEA:53428"/>
        <dbReference type="Rhea" id="RHEA-COMP:10131"/>
        <dbReference type="Rhea" id="RHEA-COMP:10132"/>
        <dbReference type="Rhea" id="RHEA-COMP:13555"/>
        <dbReference type="Rhea" id="RHEA-COMP:13556"/>
        <dbReference type="ChEBI" id="CHEBI:29950"/>
        <dbReference type="ChEBI" id="CHEBI:82612"/>
        <dbReference type="ChEBI" id="CHEBI:137386"/>
        <dbReference type="ChEBI" id="CHEBI:137387"/>
        <dbReference type="EC" id="2.1.1.63"/>
    </reaction>
</comment>
<dbReference type="InterPro" id="IPR014048">
    <property type="entry name" value="MethylDNA_cys_MeTrfase_DNA-bd"/>
</dbReference>
<dbReference type="Gene3D" id="1.10.10.10">
    <property type="entry name" value="Winged helix-like DNA-binding domain superfamily/Winged helix DNA-binding domain"/>
    <property type="match status" value="1"/>
</dbReference>
<dbReference type="Pfam" id="PF01035">
    <property type="entry name" value="DNA_binding_1"/>
    <property type="match status" value="1"/>
</dbReference>
<dbReference type="InterPro" id="IPR023546">
    <property type="entry name" value="MGMT"/>
</dbReference>
<dbReference type="SUPFAM" id="SSF46767">
    <property type="entry name" value="Methylated DNA-protein cysteine methyltransferase, C-terminal domain"/>
    <property type="match status" value="1"/>
</dbReference>
<feature type="domain" description="Methylated-DNA-[protein]-cysteine S-methyltransferase DNA binding" evidence="10">
    <location>
        <begin position="88"/>
        <end position="167"/>
    </location>
</feature>
<proteinExistence type="inferred from homology"/>
<evidence type="ECO:0000256" key="8">
    <source>
        <dbReference type="ARBA" id="ARBA00049348"/>
    </source>
</evidence>
<dbReference type="GO" id="GO:0003908">
    <property type="term" value="F:methylated-DNA-[protein]-cysteine S-methyltransferase activity"/>
    <property type="evidence" value="ECO:0007669"/>
    <property type="project" value="UniProtKB-UniRule"/>
</dbReference>
<dbReference type="RefSeq" id="WP_074822566.1">
    <property type="nucleotide sequence ID" value="NZ_FOLW01000005.1"/>
</dbReference>
<keyword evidence="6 9" id="KW-0227">DNA damage</keyword>
<comment type="subcellular location">
    <subcellularLocation>
        <location evidence="9">Cytoplasm</location>
    </subcellularLocation>
</comment>
<evidence type="ECO:0000256" key="4">
    <source>
        <dbReference type="ARBA" id="ARBA00022603"/>
    </source>
</evidence>
<accession>A0AAJ4WAT0</accession>
<evidence type="ECO:0000313" key="11">
    <source>
        <dbReference type="EMBL" id="SFC87374.1"/>
    </source>
</evidence>
<dbReference type="PANTHER" id="PTHR10815">
    <property type="entry name" value="METHYLATED-DNA--PROTEIN-CYSTEINE METHYLTRANSFERASE"/>
    <property type="match status" value="1"/>
</dbReference>
<dbReference type="GO" id="GO:0006307">
    <property type="term" value="P:DNA alkylation repair"/>
    <property type="evidence" value="ECO:0007669"/>
    <property type="project" value="UniProtKB-UniRule"/>
</dbReference>
<evidence type="ECO:0000256" key="5">
    <source>
        <dbReference type="ARBA" id="ARBA00022679"/>
    </source>
</evidence>
<dbReference type="Gene3D" id="3.30.160.70">
    <property type="entry name" value="Methylated DNA-protein cysteine methyltransferase domain"/>
    <property type="match status" value="1"/>
</dbReference>
<dbReference type="CDD" id="cd06445">
    <property type="entry name" value="ATase"/>
    <property type="match status" value="1"/>
</dbReference>
<dbReference type="InterPro" id="IPR036388">
    <property type="entry name" value="WH-like_DNA-bd_sf"/>
</dbReference>
<dbReference type="GO" id="GO:0032259">
    <property type="term" value="P:methylation"/>
    <property type="evidence" value="ECO:0007669"/>
    <property type="project" value="UniProtKB-KW"/>
</dbReference>
<sequence>MKQTYKTLRQAVIIGIFDSQFGELAAWLDSDNRLIRLSFHIEDDLQHAVENGVLRDDNRVQFIASQIEEYQQGKRTEFNIAIGLNGTPFQMKVWDELNKIPFGETISYQTLATRVGNPKASRAVGRANGTNPISVIIPCHRVIGANGSLTGYEGGVLIKEKLLAFEKGAK</sequence>
<protein>
    <recommendedName>
        <fullName evidence="9">Methylated-DNA--protein-cysteine methyltransferase</fullName>
        <ecNumber evidence="9">2.1.1.63</ecNumber>
    </recommendedName>
    <alternativeName>
        <fullName evidence="9">6-O-methylguanine-DNA methyltransferase</fullName>
        <shortName evidence="9">MGMT</shortName>
    </alternativeName>
    <alternativeName>
        <fullName evidence="9">O-6-methylguanine-DNA-alkyltransferase</fullName>
    </alternativeName>
</protein>
<dbReference type="EMBL" id="FOLW01000005">
    <property type="protein sequence ID" value="SFC87374.1"/>
    <property type="molecule type" value="Genomic_DNA"/>
</dbReference>
<keyword evidence="3 9" id="KW-0963">Cytoplasm</keyword>
<evidence type="ECO:0000259" key="10">
    <source>
        <dbReference type="Pfam" id="PF01035"/>
    </source>
</evidence>
<comment type="caution">
    <text evidence="11">The sequence shown here is derived from an EMBL/GenBank/DDBJ whole genome shotgun (WGS) entry which is preliminary data.</text>
</comment>
<dbReference type="InterPro" id="IPR001497">
    <property type="entry name" value="MethylDNA_cys_MeTrfase_AS"/>
</dbReference>
<comment type="miscellaneous">
    <text evidence="9">This enzyme catalyzes only one turnover and therefore is not strictly catalytic. According to one definition, an enzyme is a biocatalyst that acts repeatedly and over many reaction cycles.</text>
</comment>
<dbReference type="GO" id="GO:0005737">
    <property type="term" value="C:cytoplasm"/>
    <property type="evidence" value="ECO:0007669"/>
    <property type="project" value="UniProtKB-SubCell"/>
</dbReference>
<dbReference type="FunFam" id="1.10.10.10:FF:000214">
    <property type="entry name" value="Methylated-DNA--protein-cysteine methyltransferase"/>
    <property type="match status" value="1"/>
</dbReference>
<dbReference type="Proteomes" id="UP000226420">
    <property type="component" value="Unassembled WGS sequence"/>
</dbReference>
<evidence type="ECO:0000256" key="1">
    <source>
        <dbReference type="ARBA" id="ARBA00001286"/>
    </source>
</evidence>
<comment type="catalytic activity">
    <reaction evidence="8 9">
        <text>a 6-O-methyl-2'-deoxyguanosine in DNA + L-cysteinyl-[protein] = S-methyl-L-cysteinyl-[protein] + a 2'-deoxyguanosine in DNA</text>
        <dbReference type="Rhea" id="RHEA:24000"/>
        <dbReference type="Rhea" id="RHEA-COMP:10131"/>
        <dbReference type="Rhea" id="RHEA-COMP:10132"/>
        <dbReference type="Rhea" id="RHEA-COMP:11367"/>
        <dbReference type="Rhea" id="RHEA-COMP:11368"/>
        <dbReference type="ChEBI" id="CHEBI:29950"/>
        <dbReference type="ChEBI" id="CHEBI:82612"/>
        <dbReference type="ChEBI" id="CHEBI:85445"/>
        <dbReference type="ChEBI" id="CHEBI:85448"/>
        <dbReference type="EC" id="2.1.1.63"/>
    </reaction>
</comment>
<dbReference type="AlphaFoldDB" id="A0AAJ4WAT0"/>
<evidence type="ECO:0000256" key="6">
    <source>
        <dbReference type="ARBA" id="ARBA00022763"/>
    </source>
</evidence>
<dbReference type="NCBIfam" id="TIGR00589">
    <property type="entry name" value="ogt"/>
    <property type="match status" value="1"/>
</dbReference>
<organism evidence="11 12">
    <name type="scientific">Pragia fontium DSM 5563 = ATCC 49100</name>
    <dbReference type="NCBI Taxonomy" id="1122977"/>
    <lineage>
        <taxon>Bacteria</taxon>
        <taxon>Pseudomonadati</taxon>
        <taxon>Pseudomonadota</taxon>
        <taxon>Gammaproteobacteria</taxon>
        <taxon>Enterobacterales</taxon>
        <taxon>Budviciaceae</taxon>
        <taxon>Pragia</taxon>
    </lineage>
</organism>
<dbReference type="PANTHER" id="PTHR10815:SF5">
    <property type="entry name" value="METHYLATED-DNA--PROTEIN-CYSTEINE METHYLTRANSFERASE"/>
    <property type="match status" value="1"/>
</dbReference>
<keyword evidence="5 9" id="KW-0808">Transferase</keyword>
<name>A0AAJ4WAT0_9GAMM</name>
<evidence type="ECO:0000313" key="12">
    <source>
        <dbReference type="Proteomes" id="UP000226420"/>
    </source>
</evidence>
<feature type="active site" description="Nucleophile; methyl group acceptor" evidence="9">
    <location>
        <position position="139"/>
    </location>
</feature>
<gene>
    <name evidence="11" type="ORF">SAMN02745723_10559</name>
</gene>
<keyword evidence="7 9" id="KW-0234">DNA repair</keyword>
<evidence type="ECO:0000256" key="9">
    <source>
        <dbReference type="HAMAP-Rule" id="MF_00772"/>
    </source>
</evidence>
<comment type="similarity">
    <text evidence="2 9">Belongs to the MGMT family.</text>
</comment>